<dbReference type="GO" id="GO:0016740">
    <property type="term" value="F:transferase activity"/>
    <property type="evidence" value="ECO:0007669"/>
    <property type="project" value="UniProtKB-KW"/>
</dbReference>
<evidence type="ECO:0000313" key="4">
    <source>
        <dbReference type="EMBL" id="MEJ8570105.1"/>
    </source>
</evidence>
<comment type="caution">
    <text evidence="4">The sequence shown here is derived from an EMBL/GenBank/DDBJ whole genome shotgun (WGS) entry which is preliminary data.</text>
</comment>
<sequence length="314" mass="34915">MCGIAGRILTAPGRVGADLVDLMDAQEHRGADSTGFAIYGIPRDEGFVLRGMGFDKARLSPDMEDFRLILREHGSDLLEEPTFVTSDARHYSFRAVISEPNDLARWIRDADAITDRLEVQSCGRSLEIIKDTGSSAEVADKHGVRDMIGTHGLGHARLATESSVLPNASHPFWARPFPDTAIVHNGQITNYYTWRDRLHRLGYRFLTQNDSELIAVWVSHEMSEGLTLEQALKKSIKDIDGVFTYMIAREDGIGFAKDRYAMKPLVVVWQDGAFAAATEEQAVRRIYPGESEVINYDGPSITEIWGVGNRSMAA</sequence>
<evidence type="ECO:0000256" key="1">
    <source>
        <dbReference type="ARBA" id="ARBA00022679"/>
    </source>
</evidence>
<dbReference type="AlphaFoldDB" id="A0AAW9RMR1"/>
<reference evidence="4 5" key="1">
    <citation type="submission" date="2024-02" db="EMBL/GenBank/DDBJ databases">
        <title>Genome analysis and characterization of Microbaculum marinisediminis sp. nov., isolated from marine sediment.</title>
        <authorList>
            <person name="Du Z.-J."/>
            <person name="Ye Y.-Q."/>
            <person name="Zhang Z.-R."/>
            <person name="Yuan S.-M."/>
            <person name="Zhang X.-Y."/>
        </authorList>
    </citation>
    <scope>NUCLEOTIDE SEQUENCE [LARGE SCALE GENOMIC DNA]</scope>
    <source>
        <strain evidence="4 5">SDUM1044001</strain>
    </source>
</reference>
<protein>
    <submittedName>
        <fullName evidence="4">Glutamine amidotransferase</fullName>
    </submittedName>
</protein>
<feature type="domain" description="Glutamine amidotransferase type-2" evidence="3">
    <location>
        <begin position="2"/>
        <end position="314"/>
    </location>
</feature>
<dbReference type="Gene3D" id="3.60.20.10">
    <property type="entry name" value="Glutamine Phosphoribosylpyrophosphate, subunit 1, domain 1"/>
    <property type="match status" value="1"/>
</dbReference>
<dbReference type="PANTHER" id="PTHR11907">
    <property type="entry name" value="AMIDOPHOSPHORIBOSYLTRANSFERASE"/>
    <property type="match status" value="1"/>
</dbReference>
<keyword evidence="1" id="KW-0808">Transferase</keyword>
<keyword evidence="5" id="KW-1185">Reference proteome</keyword>
<dbReference type="Proteomes" id="UP001378188">
    <property type="component" value="Unassembled WGS sequence"/>
</dbReference>
<accession>A0AAW9RMR1</accession>
<name>A0AAW9RMR1_9HYPH</name>
<dbReference type="RefSeq" id="WP_340327844.1">
    <property type="nucleotide sequence ID" value="NZ_JAZHOF010000001.1"/>
</dbReference>
<dbReference type="SUPFAM" id="SSF56235">
    <property type="entry name" value="N-terminal nucleophile aminohydrolases (Ntn hydrolases)"/>
    <property type="match status" value="1"/>
</dbReference>
<evidence type="ECO:0000256" key="2">
    <source>
        <dbReference type="ARBA" id="ARBA00022962"/>
    </source>
</evidence>
<dbReference type="EMBL" id="JAZHOF010000001">
    <property type="protein sequence ID" value="MEJ8570105.1"/>
    <property type="molecule type" value="Genomic_DNA"/>
</dbReference>
<evidence type="ECO:0000313" key="5">
    <source>
        <dbReference type="Proteomes" id="UP001378188"/>
    </source>
</evidence>
<keyword evidence="2 4" id="KW-0315">Glutamine amidotransferase</keyword>
<proteinExistence type="predicted"/>
<dbReference type="InterPro" id="IPR029055">
    <property type="entry name" value="Ntn_hydrolases_N"/>
</dbReference>
<organism evidence="4 5">
    <name type="scientific">Microbaculum marinum</name>
    <dbReference type="NCBI Taxonomy" id="1764581"/>
    <lineage>
        <taxon>Bacteria</taxon>
        <taxon>Pseudomonadati</taxon>
        <taxon>Pseudomonadota</taxon>
        <taxon>Alphaproteobacteria</taxon>
        <taxon>Hyphomicrobiales</taxon>
        <taxon>Tepidamorphaceae</taxon>
        <taxon>Microbaculum</taxon>
    </lineage>
</organism>
<gene>
    <name evidence="4" type="ORF">V3328_01365</name>
</gene>
<dbReference type="PROSITE" id="PS51278">
    <property type="entry name" value="GATASE_TYPE_2"/>
    <property type="match status" value="1"/>
</dbReference>
<dbReference type="Pfam" id="PF13522">
    <property type="entry name" value="GATase_6"/>
    <property type="match status" value="1"/>
</dbReference>
<evidence type="ECO:0000259" key="3">
    <source>
        <dbReference type="PROSITE" id="PS51278"/>
    </source>
</evidence>
<dbReference type="InterPro" id="IPR017932">
    <property type="entry name" value="GATase_2_dom"/>
</dbReference>